<dbReference type="GO" id="GO:0008270">
    <property type="term" value="F:zinc ion binding"/>
    <property type="evidence" value="ECO:0007669"/>
    <property type="project" value="UniProtKB-KW"/>
</dbReference>
<feature type="compositionally biased region" description="Polar residues" evidence="2">
    <location>
        <begin position="237"/>
        <end position="247"/>
    </location>
</feature>
<accession>A0A9Q3HEY1</accession>
<organism evidence="4 5">
    <name type="scientific">Austropuccinia psidii MF-1</name>
    <dbReference type="NCBI Taxonomy" id="1389203"/>
    <lineage>
        <taxon>Eukaryota</taxon>
        <taxon>Fungi</taxon>
        <taxon>Dikarya</taxon>
        <taxon>Basidiomycota</taxon>
        <taxon>Pucciniomycotina</taxon>
        <taxon>Pucciniomycetes</taxon>
        <taxon>Pucciniales</taxon>
        <taxon>Sphaerophragmiaceae</taxon>
        <taxon>Austropuccinia</taxon>
    </lineage>
</organism>
<keyword evidence="1" id="KW-0863">Zinc-finger</keyword>
<dbReference type="PROSITE" id="PS50157">
    <property type="entry name" value="ZINC_FINGER_C2H2_2"/>
    <property type="match status" value="1"/>
</dbReference>
<dbReference type="OrthoDB" id="2506638at2759"/>
<name>A0A9Q3HEY1_9BASI</name>
<protein>
    <recommendedName>
        <fullName evidence="3">C2H2-type domain-containing protein</fullName>
    </recommendedName>
</protein>
<dbReference type="InterPro" id="IPR013087">
    <property type="entry name" value="Znf_C2H2_type"/>
</dbReference>
<evidence type="ECO:0000313" key="4">
    <source>
        <dbReference type="EMBL" id="MBW0500139.1"/>
    </source>
</evidence>
<evidence type="ECO:0000313" key="5">
    <source>
        <dbReference type="Proteomes" id="UP000765509"/>
    </source>
</evidence>
<proteinExistence type="predicted"/>
<evidence type="ECO:0000259" key="3">
    <source>
        <dbReference type="PROSITE" id="PS50157"/>
    </source>
</evidence>
<feature type="compositionally biased region" description="Polar residues" evidence="2">
    <location>
        <begin position="254"/>
        <end position="272"/>
    </location>
</feature>
<evidence type="ECO:0000256" key="2">
    <source>
        <dbReference type="SAM" id="MobiDB-lite"/>
    </source>
</evidence>
<sequence length="361" mass="41022">MFLFVSRVPILVGDHPAYESFDFHIMLFAARNLTCARNAHLRGRLALPFRLSLSFSVDALADRVWLSRRATKEAFQMKARQNCCGGKDVKINAIGFSNQVEKSLACHSIHIDQDRLRAAKQAHELYSENASARLNIVTETPVIGQSKRVPLHFATTCPSLYKLESGGEAQSSVSLLREFFSRPDDERRGNCERAFDSAYKPLTRLSTLSKAQHGFSEPVPHYSSSSDGANHHIAPLTQRSHFQTRWQPTRRYSEASSIPQSSTGQGSENSSEIVPQLFKSSLNHLHLKEEEFRCKHCNRRCKSRTSFEKHKNSCTHRSGPLTLECQFCKRPYTYIGYLHKHEAECQRLRFMQGPPCFSSQS</sequence>
<dbReference type="Proteomes" id="UP000765509">
    <property type="component" value="Unassembled WGS sequence"/>
</dbReference>
<feature type="domain" description="C2H2-type" evidence="3">
    <location>
        <begin position="292"/>
        <end position="316"/>
    </location>
</feature>
<keyword evidence="5" id="KW-1185">Reference proteome</keyword>
<feature type="region of interest" description="Disordered" evidence="2">
    <location>
        <begin position="214"/>
        <end position="272"/>
    </location>
</feature>
<keyword evidence="1" id="KW-0479">Metal-binding</keyword>
<reference evidence="4" key="1">
    <citation type="submission" date="2021-03" db="EMBL/GenBank/DDBJ databases">
        <title>Draft genome sequence of rust myrtle Austropuccinia psidii MF-1, a brazilian biotype.</title>
        <authorList>
            <person name="Quecine M.C."/>
            <person name="Pachon D.M.R."/>
            <person name="Bonatelli M.L."/>
            <person name="Correr F.H."/>
            <person name="Franceschini L.M."/>
            <person name="Leite T.F."/>
            <person name="Margarido G.R.A."/>
            <person name="Almeida C.A."/>
            <person name="Ferrarezi J.A."/>
            <person name="Labate C.A."/>
        </authorList>
    </citation>
    <scope>NUCLEOTIDE SEQUENCE</scope>
    <source>
        <strain evidence="4">MF-1</strain>
    </source>
</reference>
<evidence type="ECO:0000256" key="1">
    <source>
        <dbReference type="PROSITE-ProRule" id="PRU00042"/>
    </source>
</evidence>
<keyword evidence="1" id="KW-0862">Zinc</keyword>
<dbReference type="EMBL" id="AVOT02015658">
    <property type="protein sequence ID" value="MBW0500139.1"/>
    <property type="molecule type" value="Genomic_DNA"/>
</dbReference>
<comment type="caution">
    <text evidence="4">The sequence shown here is derived from an EMBL/GenBank/DDBJ whole genome shotgun (WGS) entry which is preliminary data.</text>
</comment>
<dbReference type="PROSITE" id="PS00028">
    <property type="entry name" value="ZINC_FINGER_C2H2_1"/>
    <property type="match status" value="1"/>
</dbReference>
<dbReference type="AlphaFoldDB" id="A0A9Q3HEY1"/>
<gene>
    <name evidence="4" type="ORF">O181_039854</name>
</gene>